<name>A0A7J8AFQ2_RHIFE</name>
<organism evidence="1 2">
    <name type="scientific">Rhinolophus ferrumequinum</name>
    <name type="common">Greater horseshoe bat</name>
    <dbReference type="NCBI Taxonomy" id="59479"/>
    <lineage>
        <taxon>Eukaryota</taxon>
        <taxon>Metazoa</taxon>
        <taxon>Chordata</taxon>
        <taxon>Craniata</taxon>
        <taxon>Vertebrata</taxon>
        <taxon>Euteleostomi</taxon>
        <taxon>Mammalia</taxon>
        <taxon>Eutheria</taxon>
        <taxon>Laurasiatheria</taxon>
        <taxon>Chiroptera</taxon>
        <taxon>Yinpterochiroptera</taxon>
        <taxon>Rhinolophoidea</taxon>
        <taxon>Rhinolophidae</taxon>
        <taxon>Rhinolophinae</taxon>
        <taxon>Rhinolophus</taxon>
    </lineage>
</organism>
<evidence type="ECO:0000313" key="1">
    <source>
        <dbReference type="EMBL" id="KAF6385046.1"/>
    </source>
</evidence>
<dbReference type="Proteomes" id="UP000585614">
    <property type="component" value="Unassembled WGS sequence"/>
</dbReference>
<proteinExistence type="predicted"/>
<gene>
    <name evidence="1" type="ORF">mRhiFer1_008870</name>
</gene>
<dbReference type="AlphaFoldDB" id="A0A7J8AFQ2"/>
<dbReference type="EMBL" id="JACAGC010000002">
    <property type="protein sequence ID" value="KAF6385046.1"/>
    <property type="molecule type" value="Genomic_DNA"/>
</dbReference>
<comment type="caution">
    <text evidence="1">The sequence shown here is derived from an EMBL/GenBank/DDBJ whole genome shotgun (WGS) entry which is preliminary data.</text>
</comment>
<sequence>MINYLRITEAQDHFEFIFRSEKCLLPHTAAYLQLILSNNLSLPLTCACVHTTSYLNSEPLDCFFSSTVENFWGVFFIWLFLSFHVRWTHVAKSAHCLQGKCHVLVIACKDSYERGLVSVKPWH</sequence>
<protein>
    <submittedName>
        <fullName evidence="1">Uncharacterized protein</fullName>
    </submittedName>
</protein>
<accession>A0A7J8AFQ2</accession>
<evidence type="ECO:0000313" key="2">
    <source>
        <dbReference type="Proteomes" id="UP000585614"/>
    </source>
</evidence>
<reference evidence="1 2" key="1">
    <citation type="journal article" date="2020" name="Nature">
        <title>Six reference-quality genomes reveal evolution of bat adaptations.</title>
        <authorList>
            <person name="Jebb D."/>
            <person name="Huang Z."/>
            <person name="Pippel M."/>
            <person name="Hughes G.M."/>
            <person name="Lavrichenko K."/>
            <person name="Devanna P."/>
            <person name="Winkler S."/>
            <person name="Jermiin L.S."/>
            <person name="Skirmuntt E.C."/>
            <person name="Katzourakis A."/>
            <person name="Burkitt-Gray L."/>
            <person name="Ray D.A."/>
            <person name="Sullivan K.A.M."/>
            <person name="Roscito J.G."/>
            <person name="Kirilenko B.M."/>
            <person name="Davalos L.M."/>
            <person name="Corthals A.P."/>
            <person name="Power M.L."/>
            <person name="Jones G."/>
            <person name="Ransome R.D."/>
            <person name="Dechmann D.K.N."/>
            <person name="Locatelli A.G."/>
            <person name="Puechmaille S.J."/>
            <person name="Fedrigo O."/>
            <person name="Jarvis E.D."/>
            <person name="Hiller M."/>
            <person name="Vernes S.C."/>
            <person name="Myers E.W."/>
            <person name="Teeling E.C."/>
        </authorList>
    </citation>
    <scope>NUCLEOTIDE SEQUENCE [LARGE SCALE GENOMIC DNA]</scope>
    <source>
        <strain evidence="1">MRhiFer1</strain>
        <tissue evidence="1">Lung</tissue>
    </source>
</reference>